<evidence type="ECO:0000313" key="2">
    <source>
        <dbReference type="EMBL" id="GAJ01151.1"/>
    </source>
</evidence>
<proteinExistence type="predicted"/>
<dbReference type="AlphaFoldDB" id="X1UMP0"/>
<feature type="region of interest" description="Disordered" evidence="1">
    <location>
        <begin position="1"/>
        <end position="39"/>
    </location>
</feature>
<feature type="non-terminal residue" evidence="2">
    <location>
        <position position="1"/>
    </location>
</feature>
<evidence type="ECO:0000256" key="1">
    <source>
        <dbReference type="SAM" id="MobiDB-lite"/>
    </source>
</evidence>
<gene>
    <name evidence="2" type="ORF">S12H4_33826</name>
</gene>
<accession>X1UMP0</accession>
<comment type="caution">
    <text evidence="2">The sequence shown here is derived from an EMBL/GenBank/DDBJ whole genome shotgun (WGS) entry which is preliminary data.</text>
</comment>
<dbReference type="EMBL" id="BARW01019969">
    <property type="protein sequence ID" value="GAJ01151.1"/>
    <property type="molecule type" value="Genomic_DNA"/>
</dbReference>
<name>X1UMP0_9ZZZZ</name>
<reference evidence="2" key="1">
    <citation type="journal article" date="2014" name="Front. Microbiol.">
        <title>High frequency of phylogenetically diverse reductive dehalogenase-homologous genes in deep subseafloor sedimentary metagenomes.</title>
        <authorList>
            <person name="Kawai M."/>
            <person name="Futagami T."/>
            <person name="Toyoda A."/>
            <person name="Takaki Y."/>
            <person name="Nishi S."/>
            <person name="Hori S."/>
            <person name="Arai W."/>
            <person name="Tsubouchi T."/>
            <person name="Morono Y."/>
            <person name="Uchiyama I."/>
            <person name="Ito T."/>
            <person name="Fujiyama A."/>
            <person name="Inagaki F."/>
            <person name="Takami H."/>
        </authorList>
    </citation>
    <scope>NUCLEOTIDE SEQUENCE</scope>
    <source>
        <strain evidence="2">Expedition CK06-06</strain>
    </source>
</reference>
<feature type="compositionally biased region" description="Gly residues" evidence="1">
    <location>
        <begin position="14"/>
        <end position="23"/>
    </location>
</feature>
<protein>
    <submittedName>
        <fullName evidence="2">Uncharacterized protein</fullName>
    </submittedName>
</protein>
<organism evidence="2">
    <name type="scientific">marine sediment metagenome</name>
    <dbReference type="NCBI Taxonomy" id="412755"/>
    <lineage>
        <taxon>unclassified sequences</taxon>
        <taxon>metagenomes</taxon>
        <taxon>ecological metagenomes</taxon>
    </lineage>
</organism>
<sequence length="39" mass="3787">ASPGPKVVADGSCGKAGGLGEGGLRVMAPQGESGFRRTE</sequence>